<dbReference type="InterPro" id="IPR009100">
    <property type="entry name" value="AcylCoA_DH/oxidase_NM_dom_sf"/>
</dbReference>
<dbReference type="AlphaFoldDB" id="A0A015LR96"/>
<dbReference type="GO" id="GO:0071949">
    <property type="term" value="F:FAD binding"/>
    <property type="evidence" value="ECO:0007669"/>
    <property type="project" value="InterPro"/>
</dbReference>
<protein>
    <submittedName>
        <fullName evidence="1">Uncharacterized protein</fullName>
    </submittedName>
</protein>
<evidence type="ECO:0000313" key="2">
    <source>
        <dbReference type="Proteomes" id="UP000022910"/>
    </source>
</evidence>
<dbReference type="SUPFAM" id="SSF56645">
    <property type="entry name" value="Acyl-CoA dehydrogenase NM domain-like"/>
    <property type="match status" value="1"/>
</dbReference>
<comment type="caution">
    <text evidence="1">The sequence shown here is derived from an EMBL/GenBank/DDBJ whole genome shotgun (WGS) entry which is preliminary data.</text>
</comment>
<dbReference type="PANTHER" id="PTHR10909:SF382">
    <property type="entry name" value="ACYL-COENZYME A OXIDASE"/>
    <property type="match status" value="1"/>
</dbReference>
<dbReference type="EMBL" id="JEMT01012500">
    <property type="protein sequence ID" value="EXX75211.1"/>
    <property type="molecule type" value="Genomic_DNA"/>
</dbReference>
<keyword evidence="2" id="KW-1185">Reference proteome</keyword>
<dbReference type="HOGENOM" id="CLU_2868787_0_0_1"/>
<sequence length="64" mass="7436">MKPSKGVVIEDMGVKFECNGVDNGKLWFKNVRVPVQNLLNRFSDIDENNNFSSVVKNRREYVIF</sequence>
<dbReference type="PANTHER" id="PTHR10909">
    <property type="entry name" value="ELECTRON TRANSPORT OXIDOREDUCTASE"/>
    <property type="match status" value="1"/>
</dbReference>
<dbReference type="GO" id="GO:0005504">
    <property type="term" value="F:fatty acid binding"/>
    <property type="evidence" value="ECO:0007669"/>
    <property type="project" value="TreeGrafter"/>
</dbReference>
<dbReference type="InterPro" id="IPR012258">
    <property type="entry name" value="Acyl-CoA_oxidase"/>
</dbReference>
<dbReference type="GO" id="GO:0005777">
    <property type="term" value="C:peroxisome"/>
    <property type="evidence" value="ECO:0007669"/>
    <property type="project" value="InterPro"/>
</dbReference>
<dbReference type="GO" id="GO:0033540">
    <property type="term" value="P:fatty acid beta-oxidation using acyl-CoA oxidase"/>
    <property type="evidence" value="ECO:0007669"/>
    <property type="project" value="TreeGrafter"/>
</dbReference>
<accession>A0A015LR96</accession>
<dbReference type="GO" id="GO:0003997">
    <property type="term" value="F:acyl-CoA oxidase activity"/>
    <property type="evidence" value="ECO:0007669"/>
    <property type="project" value="InterPro"/>
</dbReference>
<dbReference type="InterPro" id="IPR046373">
    <property type="entry name" value="Acyl-CoA_Oxase/DH_mid-dom_sf"/>
</dbReference>
<name>A0A015LR96_RHIIW</name>
<dbReference type="GO" id="GO:0055088">
    <property type="term" value="P:lipid homeostasis"/>
    <property type="evidence" value="ECO:0007669"/>
    <property type="project" value="TreeGrafter"/>
</dbReference>
<proteinExistence type="predicted"/>
<evidence type="ECO:0000313" key="1">
    <source>
        <dbReference type="EMBL" id="EXX75211.1"/>
    </source>
</evidence>
<organism evidence="1 2">
    <name type="scientific">Rhizophagus irregularis (strain DAOM 197198w)</name>
    <name type="common">Glomus intraradices</name>
    <dbReference type="NCBI Taxonomy" id="1432141"/>
    <lineage>
        <taxon>Eukaryota</taxon>
        <taxon>Fungi</taxon>
        <taxon>Fungi incertae sedis</taxon>
        <taxon>Mucoromycota</taxon>
        <taxon>Glomeromycotina</taxon>
        <taxon>Glomeromycetes</taxon>
        <taxon>Glomerales</taxon>
        <taxon>Glomeraceae</taxon>
        <taxon>Rhizophagus</taxon>
    </lineage>
</organism>
<dbReference type="Gene3D" id="2.40.110.10">
    <property type="entry name" value="Butyryl-CoA Dehydrogenase, subunit A, domain 2"/>
    <property type="match status" value="1"/>
</dbReference>
<dbReference type="STRING" id="1432141.A0A015LR96"/>
<reference evidence="1 2" key="1">
    <citation type="submission" date="2014-02" db="EMBL/GenBank/DDBJ databases">
        <title>Single nucleus genome sequencing reveals high similarity among nuclei of an endomycorrhizal fungus.</title>
        <authorList>
            <person name="Lin K."/>
            <person name="Geurts R."/>
            <person name="Zhang Z."/>
            <person name="Limpens E."/>
            <person name="Saunders D.G."/>
            <person name="Mu D."/>
            <person name="Pang E."/>
            <person name="Cao H."/>
            <person name="Cha H."/>
            <person name="Lin T."/>
            <person name="Zhou Q."/>
            <person name="Shang Y."/>
            <person name="Li Y."/>
            <person name="Ivanov S."/>
            <person name="Sharma T."/>
            <person name="Velzen R.V."/>
            <person name="Ruijter N.D."/>
            <person name="Aanen D.K."/>
            <person name="Win J."/>
            <person name="Kamoun S."/>
            <person name="Bisseling T."/>
            <person name="Huang S."/>
        </authorList>
    </citation>
    <scope>NUCLEOTIDE SEQUENCE [LARGE SCALE GENOMIC DNA]</scope>
    <source>
        <strain evidence="2">DAOM197198w</strain>
    </source>
</reference>
<gene>
    <name evidence="1" type="ORF">RirG_043710</name>
</gene>
<dbReference type="Proteomes" id="UP000022910">
    <property type="component" value="Unassembled WGS sequence"/>
</dbReference>